<keyword evidence="2" id="KW-0677">Repeat</keyword>
<accession>A0ABT7E187</accession>
<dbReference type="EMBL" id="JARRAF010000029">
    <property type="protein sequence ID" value="MDK2126014.1"/>
    <property type="molecule type" value="Genomic_DNA"/>
</dbReference>
<evidence type="ECO:0000313" key="4">
    <source>
        <dbReference type="Proteomes" id="UP001172778"/>
    </source>
</evidence>
<evidence type="ECO:0000256" key="1">
    <source>
        <dbReference type="ARBA" id="ARBA00022614"/>
    </source>
</evidence>
<dbReference type="Proteomes" id="UP001172778">
    <property type="component" value="Unassembled WGS sequence"/>
</dbReference>
<reference evidence="3" key="1">
    <citation type="submission" date="2023-03" db="EMBL/GenBank/DDBJ databases">
        <title>Chitinimonas shenzhenensis gen. nov., sp. nov., a novel member of family Burkholderiaceae isolated from activated sludge collected in Shen Zhen, China.</title>
        <authorList>
            <person name="Wang X."/>
        </authorList>
    </citation>
    <scope>NUCLEOTIDE SEQUENCE</scope>
    <source>
        <strain evidence="3">DQS-5</strain>
    </source>
</reference>
<dbReference type="SUPFAM" id="SSF52058">
    <property type="entry name" value="L domain-like"/>
    <property type="match status" value="1"/>
</dbReference>
<evidence type="ECO:0000256" key="2">
    <source>
        <dbReference type="ARBA" id="ARBA00022737"/>
    </source>
</evidence>
<keyword evidence="4" id="KW-1185">Reference proteome</keyword>
<organism evidence="3 4">
    <name type="scientific">Parachitinimonas caeni</name>
    <dbReference type="NCBI Taxonomy" id="3031301"/>
    <lineage>
        <taxon>Bacteria</taxon>
        <taxon>Pseudomonadati</taxon>
        <taxon>Pseudomonadota</taxon>
        <taxon>Betaproteobacteria</taxon>
        <taxon>Neisseriales</taxon>
        <taxon>Chitinibacteraceae</taxon>
        <taxon>Parachitinimonas</taxon>
    </lineage>
</organism>
<keyword evidence="1" id="KW-0433">Leucine-rich repeat</keyword>
<comment type="caution">
    <text evidence="3">The sequence shown here is derived from an EMBL/GenBank/DDBJ whole genome shotgun (WGS) entry which is preliminary data.</text>
</comment>
<evidence type="ECO:0000313" key="3">
    <source>
        <dbReference type="EMBL" id="MDK2126014.1"/>
    </source>
</evidence>
<dbReference type="InterPro" id="IPR032675">
    <property type="entry name" value="LRR_dom_sf"/>
</dbReference>
<proteinExistence type="predicted"/>
<sequence length="286" mass="31576">MDIAEKDCLVNPELTSETTWTMYLPASPKWSKKSGDLPGNRLKWGQIREDAVNASKLIIDDEYADEIPDDFPGLANLLQLRALELDAGFAKKIKPGCLPASLKQLLFTGDRKASWPKAIVLENICHLGAGSVKFSASNFPYLRRLGMHLGTDRNRLELLGSYSELMQLGLTAVNDNEVFTAIASNKLQGLGLSGGKLISLNSIRRLENLSELTLSFMTGLQDITALSQLPNLRKLHLSHCKNIRDFSAILQMEQLQDLTLYDCNADAVSKLRSQITEGSIANLFLA</sequence>
<dbReference type="RefSeq" id="WP_284102329.1">
    <property type="nucleotide sequence ID" value="NZ_JARRAF010000029.1"/>
</dbReference>
<dbReference type="Pfam" id="PF12799">
    <property type="entry name" value="LRR_4"/>
    <property type="match status" value="1"/>
</dbReference>
<gene>
    <name evidence="3" type="ORF">PZA18_18380</name>
</gene>
<protein>
    <submittedName>
        <fullName evidence="3">Leucine-rich repeat domain-containing protein</fullName>
    </submittedName>
</protein>
<dbReference type="Gene3D" id="3.80.10.10">
    <property type="entry name" value="Ribonuclease Inhibitor"/>
    <property type="match status" value="1"/>
</dbReference>
<dbReference type="InterPro" id="IPR025875">
    <property type="entry name" value="Leu-rich_rpt_4"/>
</dbReference>
<name>A0ABT7E187_9NEIS</name>